<dbReference type="PANTHER" id="PTHR13887:SF41">
    <property type="entry name" value="THIOREDOXIN SUPERFAMILY PROTEIN"/>
    <property type="match status" value="1"/>
</dbReference>
<name>A0A939IU31_9MICO</name>
<gene>
    <name evidence="2" type="ORF">JF543_12940</name>
</gene>
<sequence length="222" mass="24729">MSAPSTTPLKVDIWSDVTCVWCHIGKRKFETGRERFTSSSGIPVEVEYHSYQLDQNPPVEYGGRYAEYLTDVMNLTEQHVRDRFAMIDQVGEGLGLTFDWDRLQPALTLLAHQAIHFAKAHGKQSEMNDRLLAAYFEHGRDVGNLDELVDLAAEIGLDPDTIRHALTTEEYLPAVHADIARAGQLGINSVPFFVIDEKYGVSGAQSPGIFERALEQAAGDRP</sequence>
<dbReference type="RefSeq" id="WP_206824656.1">
    <property type="nucleotide sequence ID" value="NZ_CP063379.1"/>
</dbReference>
<dbReference type="Proteomes" id="UP000664385">
    <property type="component" value="Unassembled WGS sequence"/>
</dbReference>
<dbReference type="Gene3D" id="3.40.30.10">
    <property type="entry name" value="Glutaredoxin"/>
    <property type="match status" value="1"/>
</dbReference>
<dbReference type="EMBL" id="JAEMWU010000003">
    <property type="protein sequence ID" value="MBN8206857.1"/>
    <property type="molecule type" value="Genomic_DNA"/>
</dbReference>
<dbReference type="AlphaFoldDB" id="A0A939IU31"/>
<dbReference type="InterPro" id="IPR036249">
    <property type="entry name" value="Thioredoxin-like_sf"/>
</dbReference>
<dbReference type="CDD" id="cd03024">
    <property type="entry name" value="DsbA_FrnE"/>
    <property type="match status" value="1"/>
</dbReference>
<dbReference type="InterPro" id="IPR001853">
    <property type="entry name" value="DSBA-like_thioredoxin_dom"/>
</dbReference>
<evidence type="ECO:0000313" key="2">
    <source>
        <dbReference type="EMBL" id="MBN8206857.1"/>
    </source>
</evidence>
<evidence type="ECO:0000259" key="1">
    <source>
        <dbReference type="Pfam" id="PF01323"/>
    </source>
</evidence>
<accession>A0A939IU31</accession>
<feature type="domain" description="DSBA-like thioredoxin" evidence="1">
    <location>
        <begin position="11"/>
        <end position="214"/>
    </location>
</feature>
<dbReference type="GO" id="GO:0016491">
    <property type="term" value="F:oxidoreductase activity"/>
    <property type="evidence" value="ECO:0007669"/>
    <property type="project" value="InterPro"/>
</dbReference>
<proteinExistence type="predicted"/>
<dbReference type="SUPFAM" id="SSF52833">
    <property type="entry name" value="Thioredoxin-like"/>
    <property type="match status" value="1"/>
</dbReference>
<protein>
    <submittedName>
        <fullName evidence="2">DsbA family oxidoreductase</fullName>
    </submittedName>
</protein>
<dbReference type="Pfam" id="PF01323">
    <property type="entry name" value="DSBA"/>
    <property type="match status" value="1"/>
</dbReference>
<evidence type="ECO:0000313" key="3">
    <source>
        <dbReference type="Proteomes" id="UP000664385"/>
    </source>
</evidence>
<comment type="caution">
    <text evidence="2">The sequence shown here is derived from an EMBL/GenBank/DDBJ whole genome shotgun (WGS) entry which is preliminary data.</text>
</comment>
<dbReference type="PANTHER" id="PTHR13887">
    <property type="entry name" value="GLUTATHIONE S-TRANSFERASE KAPPA"/>
    <property type="match status" value="1"/>
</dbReference>
<organism evidence="2 3">
    <name type="scientific">Microbacterium esteraromaticum</name>
    <dbReference type="NCBI Taxonomy" id="57043"/>
    <lineage>
        <taxon>Bacteria</taxon>
        <taxon>Bacillati</taxon>
        <taxon>Actinomycetota</taxon>
        <taxon>Actinomycetes</taxon>
        <taxon>Micrococcales</taxon>
        <taxon>Microbacteriaceae</taxon>
        <taxon>Microbacterium</taxon>
    </lineage>
</organism>
<reference evidence="2" key="1">
    <citation type="submission" date="2020-12" db="EMBL/GenBank/DDBJ databases">
        <title>PHA producing bacteria isolated from mangrove.</title>
        <authorList>
            <person name="Zheng W."/>
            <person name="Yu S."/>
            <person name="Huang Y."/>
        </authorList>
    </citation>
    <scope>NUCLEOTIDE SEQUENCE</scope>
    <source>
        <strain evidence="2">GN8-5</strain>
    </source>
</reference>